<name>A0ACB0IEX2_TRIPR</name>
<accession>A0ACB0IEX2</accession>
<protein>
    <submittedName>
        <fullName evidence="1">Uncharacterized protein</fullName>
    </submittedName>
</protein>
<dbReference type="EMBL" id="CASHSV030000001">
    <property type="protein sequence ID" value="CAJ2630571.1"/>
    <property type="molecule type" value="Genomic_DNA"/>
</dbReference>
<proteinExistence type="predicted"/>
<sequence length="180" mass="20463">MIALPFQYHHTNQINIFQTRQQQKPNHTNINMQSNSLINSTQLFHQLSSTKSNGSNCKKTKSFAPIMASKRGSADPNFGGRLVDENMIILRKRIHEMNMIEKNYEAPSNWMEWEKRYYTNYDSIICEAMGILQTQLMNTRPSVALGAIAFVAISVPTSSIFIFLHLLELAKSILAGINLV</sequence>
<dbReference type="Proteomes" id="UP001177021">
    <property type="component" value="Unassembled WGS sequence"/>
</dbReference>
<keyword evidence="2" id="KW-1185">Reference proteome</keyword>
<evidence type="ECO:0000313" key="1">
    <source>
        <dbReference type="EMBL" id="CAJ2630571.1"/>
    </source>
</evidence>
<reference evidence="1" key="1">
    <citation type="submission" date="2023-10" db="EMBL/GenBank/DDBJ databases">
        <authorList>
            <person name="Rodriguez Cubillos JULIANA M."/>
            <person name="De Vega J."/>
        </authorList>
    </citation>
    <scope>NUCLEOTIDE SEQUENCE</scope>
</reference>
<evidence type="ECO:0000313" key="2">
    <source>
        <dbReference type="Proteomes" id="UP001177021"/>
    </source>
</evidence>
<comment type="caution">
    <text evidence="1">The sequence shown here is derived from an EMBL/GenBank/DDBJ whole genome shotgun (WGS) entry which is preliminary data.</text>
</comment>
<organism evidence="1 2">
    <name type="scientific">Trifolium pratense</name>
    <name type="common">Red clover</name>
    <dbReference type="NCBI Taxonomy" id="57577"/>
    <lineage>
        <taxon>Eukaryota</taxon>
        <taxon>Viridiplantae</taxon>
        <taxon>Streptophyta</taxon>
        <taxon>Embryophyta</taxon>
        <taxon>Tracheophyta</taxon>
        <taxon>Spermatophyta</taxon>
        <taxon>Magnoliopsida</taxon>
        <taxon>eudicotyledons</taxon>
        <taxon>Gunneridae</taxon>
        <taxon>Pentapetalae</taxon>
        <taxon>rosids</taxon>
        <taxon>fabids</taxon>
        <taxon>Fabales</taxon>
        <taxon>Fabaceae</taxon>
        <taxon>Papilionoideae</taxon>
        <taxon>50 kb inversion clade</taxon>
        <taxon>NPAAA clade</taxon>
        <taxon>Hologalegina</taxon>
        <taxon>IRL clade</taxon>
        <taxon>Trifolieae</taxon>
        <taxon>Trifolium</taxon>
    </lineage>
</organism>
<gene>
    <name evidence="1" type="ORF">MILVUS5_LOCUS2332</name>
</gene>